<accession>A0A427AUR9</accession>
<evidence type="ECO:0000256" key="1">
    <source>
        <dbReference type="SAM" id="MobiDB-lite"/>
    </source>
</evidence>
<organism evidence="2 3">
    <name type="scientific">Ensete ventricosum</name>
    <name type="common">Abyssinian banana</name>
    <name type="synonym">Musa ensete</name>
    <dbReference type="NCBI Taxonomy" id="4639"/>
    <lineage>
        <taxon>Eukaryota</taxon>
        <taxon>Viridiplantae</taxon>
        <taxon>Streptophyta</taxon>
        <taxon>Embryophyta</taxon>
        <taxon>Tracheophyta</taxon>
        <taxon>Spermatophyta</taxon>
        <taxon>Magnoliopsida</taxon>
        <taxon>Liliopsida</taxon>
        <taxon>Zingiberales</taxon>
        <taxon>Musaceae</taxon>
        <taxon>Ensete</taxon>
    </lineage>
</organism>
<name>A0A427AUR9_ENSVE</name>
<dbReference type="EMBL" id="AMZH03001250">
    <property type="protein sequence ID" value="RRT80019.1"/>
    <property type="molecule type" value="Genomic_DNA"/>
</dbReference>
<proteinExistence type="predicted"/>
<dbReference type="AlphaFoldDB" id="A0A427AUR9"/>
<protein>
    <submittedName>
        <fullName evidence="2">Uncharacterized protein</fullName>
    </submittedName>
</protein>
<comment type="caution">
    <text evidence="2">The sequence shown here is derived from an EMBL/GenBank/DDBJ whole genome shotgun (WGS) entry which is preliminary data.</text>
</comment>
<reference evidence="2 3" key="1">
    <citation type="journal article" date="2014" name="Agronomy (Basel)">
        <title>A Draft Genome Sequence for Ensete ventricosum, the Drought-Tolerant Tree Against Hunger.</title>
        <authorList>
            <person name="Harrison J."/>
            <person name="Moore K.A."/>
            <person name="Paszkiewicz K."/>
            <person name="Jones T."/>
            <person name="Grant M."/>
            <person name="Ambacheew D."/>
            <person name="Muzemil S."/>
            <person name="Studholme D.J."/>
        </authorList>
    </citation>
    <scope>NUCLEOTIDE SEQUENCE [LARGE SCALE GENOMIC DNA]</scope>
</reference>
<feature type="region of interest" description="Disordered" evidence="1">
    <location>
        <begin position="1"/>
        <end position="21"/>
    </location>
</feature>
<evidence type="ECO:0000313" key="3">
    <source>
        <dbReference type="Proteomes" id="UP000287651"/>
    </source>
</evidence>
<feature type="compositionally biased region" description="Basic and acidic residues" evidence="1">
    <location>
        <begin position="1"/>
        <end position="14"/>
    </location>
</feature>
<evidence type="ECO:0000313" key="2">
    <source>
        <dbReference type="EMBL" id="RRT80019.1"/>
    </source>
</evidence>
<sequence>MSQERSAPDNHGEDVSSMMQHTSRVAPQLLPPLPFSGDENPPSHTLGLYWRMFNNPGLTPPPLNLGVLTVTPEAFKGLTNQVQAIVGMLKAIIPYIPQLDQQPSLQLQVPPVAPMGATSLLEGQPSAMQLAEDLP</sequence>
<gene>
    <name evidence="2" type="ORF">B296_00005883</name>
</gene>
<dbReference type="Proteomes" id="UP000287651">
    <property type="component" value="Unassembled WGS sequence"/>
</dbReference>